<keyword evidence="3" id="KW-1185">Reference proteome</keyword>
<reference evidence="2 3" key="1">
    <citation type="submission" date="2020-01" db="EMBL/GenBank/DDBJ databases">
        <title>Genomes of bacteria type strains.</title>
        <authorList>
            <person name="Chen J."/>
            <person name="Zhu S."/>
            <person name="Chen J."/>
        </authorList>
    </citation>
    <scope>NUCLEOTIDE SEQUENCE [LARGE SCALE GENOMIC DNA]</scope>
    <source>
        <strain evidence="2 3">KCTC 52919</strain>
    </source>
</reference>
<protein>
    <submittedName>
        <fullName evidence="2">Chromosome partitioning protein ParA</fullName>
    </submittedName>
</protein>
<dbReference type="RefSeq" id="WP_163042541.1">
    <property type="nucleotide sequence ID" value="NZ_JAAAMJ010000001.1"/>
</dbReference>
<feature type="chain" id="PRO_5026879995" evidence="1">
    <location>
        <begin position="29"/>
        <end position="234"/>
    </location>
</feature>
<sequence length="234" mass="23630">MLSVISVGSLKASGSATVALTLASVAAAADIPVVLIDAAGQGELAGWAAKAAHPAHLSYEQAADIAAIERALRQARRSGAVAIIDAGEDEATVRAAAGLADRALIPVRFSPISAYSALVTDQMLAADARRDRKAGDRCFVASAITVIGSGVARSIEAIIGTSGTPRLPIGLSQCAAHAAPFALGGTIFTLDDVAAAGLERARVEAARFAQAVGILGAAVESPPVRRFEAQRQAA</sequence>
<keyword evidence="1" id="KW-0732">Signal</keyword>
<accession>A0A6L9MDW7</accession>
<evidence type="ECO:0000313" key="3">
    <source>
        <dbReference type="Proteomes" id="UP000476332"/>
    </source>
</evidence>
<comment type="caution">
    <text evidence="2">The sequence shown here is derived from an EMBL/GenBank/DDBJ whole genome shotgun (WGS) entry which is preliminary data.</text>
</comment>
<dbReference type="SUPFAM" id="SSF52540">
    <property type="entry name" value="P-loop containing nucleoside triphosphate hydrolases"/>
    <property type="match status" value="1"/>
</dbReference>
<dbReference type="Proteomes" id="UP000476332">
    <property type="component" value="Unassembled WGS sequence"/>
</dbReference>
<dbReference type="Gene3D" id="3.40.50.300">
    <property type="entry name" value="P-loop containing nucleotide triphosphate hydrolases"/>
    <property type="match status" value="1"/>
</dbReference>
<name>A0A6L9MDW7_9HYPH</name>
<evidence type="ECO:0000256" key="1">
    <source>
        <dbReference type="SAM" id="SignalP"/>
    </source>
</evidence>
<dbReference type="InterPro" id="IPR027417">
    <property type="entry name" value="P-loop_NTPase"/>
</dbReference>
<organism evidence="2 3">
    <name type="scientific">Aurantimonas aggregata</name>
    <dbReference type="NCBI Taxonomy" id="2047720"/>
    <lineage>
        <taxon>Bacteria</taxon>
        <taxon>Pseudomonadati</taxon>
        <taxon>Pseudomonadota</taxon>
        <taxon>Alphaproteobacteria</taxon>
        <taxon>Hyphomicrobiales</taxon>
        <taxon>Aurantimonadaceae</taxon>
        <taxon>Aurantimonas</taxon>
    </lineage>
</organism>
<evidence type="ECO:0000313" key="2">
    <source>
        <dbReference type="EMBL" id="NDV85851.1"/>
    </source>
</evidence>
<gene>
    <name evidence="2" type="ORF">GTW51_03950</name>
</gene>
<proteinExistence type="predicted"/>
<feature type="signal peptide" evidence="1">
    <location>
        <begin position="1"/>
        <end position="28"/>
    </location>
</feature>
<dbReference type="EMBL" id="JAAAMJ010000001">
    <property type="protein sequence ID" value="NDV85851.1"/>
    <property type="molecule type" value="Genomic_DNA"/>
</dbReference>
<dbReference type="AlphaFoldDB" id="A0A6L9MDW7"/>